<feature type="transmembrane region" description="Helical" evidence="7">
    <location>
        <begin position="115"/>
        <end position="138"/>
    </location>
</feature>
<evidence type="ECO:0000256" key="2">
    <source>
        <dbReference type="ARBA" id="ARBA00022448"/>
    </source>
</evidence>
<dbReference type="InterPro" id="IPR035906">
    <property type="entry name" value="MetI-like_sf"/>
</dbReference>
<dbReference type="EMBL" id="AP018373">
    <property type="protein sequence ID" value="BBD20227.1"/>
    <property type="molecule type" value="Genomic_DNA"/>
</dbReference>
<dbReference type="PANTHER" id="PTHR30406">
    <property type="entry name" value="SULFATE TRANSPORT SYSTEM PERMEASE PROTEIN"/>
    <property type="match status" value="1"/>
</dbReference>
<dbReference type="PANTHER" id="PTHR30406:SF8">
    <property type="entry name" value="SULFATE TRANSPORT SYSTEM PERMEASE PROTEIN CYST"/>
    <property type="match status" value="1"/>
</dbReference>
<geneLocation type="chloroplast" evidence="9"/>
<name>A0A2Z6BES5_9CHLO</name>
<dbReference type="AlphaFoldDB" id="A0A2Z6BES5"/>
<evidence type="ECO:0000256" key="4">
    <source>
        <dbReference type="ARBA" id="ARBA00022989"/>
    </source>
</evidence>
<reference evidence="9" key="1">
    <citation type="journal article" date="2018" name="Sci. Rep.">
        <title>Multiple losses of photosynthesis and convergent reductive genome evolution in the colourless green algae Prototheca.</title>
        <authorList>
            <person name="Suzuki S."/>
            <person name="Endoh R."/>
            <person name="Manabe R.I."/>
            <person name="Ohkuma M."/>
            <person name="Hirakawa Y."/>
        </authorList>
    </citation>
    <scope>NUCLEOTIDE SEQUENCE</scope>
    <source>
        <strain evidence="9">JCM 15793</strain>
    </source>
</reference>
<feature type="transmembrane region" description="Helical" evidence="7">
    <location>
        <begin position="70"/>
        <end position="88"/>
    </location>
</feature>
<dbReference type="SUPFAM" id="SSF161098">
    <property type="entry name" value="MetI-like"/>
    <property type="match status" value="1"/>
</dbReference>
<comment type="subcellular location">
    <subcellularLocation>
        <location evidence="1">Plastid membrane</location>
        <topology evidence="1">Multi-pass membrane protein</topology>
    </subcellularLocation>
    <subcellularLocation>
        <location evidence="7">Plastid</location>
        <location evidence="7">Chloroplast membrane</location>
        <topology evidence="7">Multi-pass membrane protein</topology>
    </subcellularLocation>
</comment>
<evidence type="ECO:0000256" key="1">
    <source>
        <dbReference type="ARBA" id="ARBA00004446"/>
    </source>
</evidence>
<proteinExistence type="inferred from homology"/>
<organism evidence="9">
    <name type="scientific">Prototheca cutis</name>
    <dbReference type="NCBI Taxonomy" id="575411"/>
    <lineage>
        <taxon>Eukaryota</taxon>
        <taxon>Viridiplantae</taxon>
        <taxon>Chlorophyta</taxon>
        <taxon>core chlorophytes</taxon>
        <taxon>Trebouxiophyceae</taxon>
        <taxon>Chlorellales</taxon>
        <taxon>Chlorellaceae</taxon>
        <taxon>Prototheca</taxon>
    </lineage>
</organism>
<comment type="similarity">
    <text evidence="7">Belongs to the binding-protein-dependent transport system permease family. CysTW subfamily.</text>
</comment>
<dbReference type="InterPro" id="IPR011865">
    <property type="entry name" value="CysT_permease"/>
</dbReference>
<dbReference type="GO" id="GO:0015419">
    <property type="term" value="F:ABC-type sulfate transporter activity"/>
    <property type="evidence" value="ECO:0007669"/>
    <property type="project" value="UniProtKB-UniRule"/>
</dbReference>
<dbReference type="GeneID" id="36676129"/>
<evidence type="ECO:0000259" key="8">
    <source>
        <dbReference type="PROSITE" id="PS50928"/>
    </source>
</evidence>
<keyword evidence="4 7" id="KW-1133">Transmembrane helix</keyword>
<dbReference type="GO" id="GO:0031969">
    <property type="term" value="C:chloroplast membrane"/>
    <property type="evidence" value="ECO:0007669"/>
    <property type="project" value="UniProtKB-SubCell"/>
</dbReference>
<feature type="transmembrane region" description="Helical" evidence="7">
    <location>
        <begin position="190"/>
        <end position="209"/>
    </location>
</feature>
<protein>
    <recommendedName>
        <fullName evidence="7">Sulfate transport system permease protein CysT</fullName>
    </recommendedName>
</protein>
<sequence>MAVPKKRKSKSKNNLQNLRRKAQIQAKKALSKAKKTLNLLKLKINTISTKLETKIDNYCDNVDPTRGTCIGIMSYSSFILILPISILYRKLFLEYTWEQILEKAFDPVAVATYKLTFSLALFTAVFNTAFGFCVAWIITRFNFRGRALIDKMVDVPLCLPTSAGGIAITSVFGNKGLFGPILQAANIKIVYSKFGVLLAMMFVSFPFVVRSVQPIIERFDIEMEEAAWCAGGSPYETASRVIFPALIPALISGFTITFARSIGEFGTVVMLSSNLAFDDLVTSVLVFQSLEQYDLCAARSITGTVIIFAYIFLFTMNSARSIYNRRTSRYSY</sequence>
<evidence type="ECO:0000256" key="5">
    <source>
        <dbReference type="ARBA" id="ARBA00023032"/>
    </source>
</evidence>
<dbReference type="RefSeq" id="YP_009478320.1">
    <property type="nucleotide sequence ID" value="NC_037480.1"/>
</dbReference>
<dbReference type="PROSITE" id="PS50928">
    <property type="entry name" value="ABC_TM1"/>
    <property type="match status" value="1"/>
</dbReference>
<evidence type="ECO:0000256" key="3">
    <source>
        <dbReference type="ARBA" id="ARBA00022692"/>
    </source>
</evidence>
<accession>A0A2Z6BES5</accession>
<dbReference type="GO" id="GO:0005886">
    <property type="term" value="C:plasma membrane"/>
    <property type="evidence" value="ECO:0007669"/>
    <property type="project" value="InterPro"/>
</dbReference>
<keyword evidence="5 7" id="KW-0764">Sulfate transport</keyword>
<feature type="transmembrane region" description="Helical" evidence="7">
    <location>
        <begin position="241"/>
        <end position="259"/>
    </location>
</feature>
<gene>
    <name evidence="9" type="primary">cysT</name>
</gene>
<comment type="caution">
    <text evidence="7">Lacks conserved residue(s) required for the propagation of feature annotation.</text>
</comment>
<feature type="transmembrane region" description="Helical" evidence="7">
    <location>
        <begin position="300"/>
        <end position="319"/>
    </location>
</feature>
<keyword evidence="6 7" id="KW-0472">Membrane</keyword>
<dbReference type="CDD" id="cd06261">
    <property type="entry name" value="TM_PBP2"/>
    <property type="match status" value="1"/>
</dbReference>
<comment type="function">
    <text evidence="7">Part of the ABC transporter complex (TC 3.A.1.6.1) involved in sulfate/thiosulfate import.</text>
</comment>
<keyword evidence="9" id="KW-0150">Chloroplast</keyword>
<dbReference type="InterPro" id="IPR005667">
    <property type="entry name" value="Sulph_transpt2"/>
</dbReference>
<evidence type="ECO:0000256" key="6">
    <source>
        <dbReference type="ARBA" id="ARBA00023136"/>
    </source>
</evidence>
<keyword evidence="3 7" id="KW-0812">Transmembrane</keyword>
<dbReference type="InterPro" id="IPR000515">
    <property type="entry name" value="MetI-like"/>
</dbReference>
<evidence type="ECO:0000256" key="7">
    <source>
        <dbReference type="RuleBase" id="RU366001"/>
    </source>
</evidence>
<keyword evidence="2 7" id="KW-0813">Transport</keyword>
<dbReference type="NCBIfam" id="TIGR00969">
    <property type="entry name" value="3a0106s02"/>
    <property type="match status" value="1"/>
</dbReference>
<feature type="domain" description="ABC transmembrane type-1" evidence="8">
    <location>
        <begin position="113"/>
        <end position="314"/>
    </location>
</feature>
<dbReference type="NCBIfam" id="TIGR02139">
    <property type="entry name" value="permease_CysT"/>
    <property type="match status" value="1"/>
</dbReference>
<evidence type="ECO:0000313" key="9">
    <source>
        <dbReference type="EMBL" id="BBD20227.1"/>
    </source>
</evidence>
<keyword evidence="7 9" id="KW-0934">Plastid</keyword>
<dbReference type="Pfam" id="PF00528">
    <property type="entry name" value="BPD_transp_1"/>
    <property type="match status" value="1"/>
</dbReference>
<dbReference type="Gene3D" id="1.10.3720.10">
    <property type="entry name" value="MetI-like"/>
    <property type="match status" value="1"/>
</dbReference>